<evidence type="ECO:0000313" key="3">
    <source>
        <dbReference type="Proteomes" id="UP001156708"/>
    </source>
</evidence>
<sequence length="139" mass="15815">MDQKSKPKPTKLVGILRGQIDRIETLIRSGYTLEAIRQMLEEELDLSIKIRTLETGLYRVRKERKGAAQDARQTHRPTRTVTLSAEPAPTSPARQPPLDSGENEKALEALESWKPPKKKINPHLLALMERQRAEREKGS</sequence>
<dbReference type="Proteomes" id="UP001156708">
    <property type="component" value="Unassembled WGS sequence"/>
</dbReference>
<comment type="caution">
    <text evidence="2">The sequence shown here is derived from an EMBL/GenBank/DDBJ whole genome shotgun (WGS) entry which is preliminary data.</text>
</comment>
<dbReference type="AlphaFoldDB" id="A0AA37W9Y5"/>
<name>A0AA37W9Y5_9PROT</name>
<accession>A0AA37W9Y5</accession>
<feature type="region of interest" description="Disordered" evidence="1">
    <location>
        <begin position="62"/>
        <end position="123"/>
    </location>
</feature>
<evidence type="ECO:0000313" key="2">
    <source>
        <dbReference type="EMBL" id="GLQ83093.1"/>
    </source>
</evidence>
<gene>
    <name evidence="2" type="ORF">GCM10007872_00010</name>
</gene>
<evidence type="ECO:0000256" key="1">
    <source>
        <dbReference type="SAM" id="MobiDB-lite"/>
    </source>
</evidence>
<proteinExistence type="predicted"/>
<dbReference type="EMBL" id="BSNZ01000001">
    <property type="protein sequence ID" value="GLQ83093.1"/>
    <property type="molecule type" value="Genomic_DNA"/>
</dbReference>
<reference evidence="3" key="1">
    <citation type="journal article" date="2019" name="Int. J. Syst. Evol. Microbiol.">
        <title>The Global Catalogue of Microorganisms (GCM) 10K type strain sequencing project: providing services to taxonomists for standard genome sequencing and annotation.</title>
        <authorList>
            <consortium name="The Broad Institute Genomics Platform"/>
            <consortium name="The Broad Institute Genome Sequencing Center for Infectious Disease"/>
            <person name="Wu L."/>
            <person name="Ma J."/>
        </authorList>
    </citation>
    <scope>NUCLEOTIDE SEQUENCE [LARGE SCALE GENOMIC DNA]</scope>
    <source>
        <strain evidence="3">NBRC 12467</strain>
    </source>
</reference>
<protein>
    <submittedName>
        <fullName evidence="2">Uncharacterized protein</fullName>
    </submittedName>
</protein>
<dbReference type="RefSeq" id="WP_141354691.1">
    <property type="nucleotide sequence ID" value="NZ_BARA01000087.1"/>
</dbReference>
<organism evidence="2 3">
    <name type="scientific">Gluconobacter sphaericus NBRC 12467</name>
    <dbReference type="NCBI Taxonomy" id="1307951"/>
    <lineage>
        <taxon>Bacteria</taxon>
        <taxon>Pseudomonadati</taxon>
        <taxon>Pseudomonadota</taxon>
        <taxon>Alphaproteobacteria</taxon>
        <taxon>Acetobacterales</taxon>
        <taxon>Acetobacteraceae</taxon>
        <taxon>Gluconobacter</taxon>
    </lineage>
</organism>
<keyword evidence="3" id="KW-1185">Reference proteome</keyword>